<dbReference type="PANTHER" id="PTHR11085:SF4">
    <property type="entry name" value="NAD-DEPENDENT PROTEIN DEACYLASE"/>
    <property type="match status" value="1"/>
</dbReference>
<keyword evidence="2" id="KW-0520">NAD</keyword>
<organism evidence="6 7">
    <name type="scientific">Rotaria sordida</name>
    <dbReference type="NCBI Taxonomy" id="392033"/>
    <lineage>
        <taxon>Eukaryota</taxon>
        <taxon>Metazoa</taxon>
        <taxon>Spiralia</taxon>
        <taxon>Gnathifera</taxon>
        <taxon>Rotifera</taxon>
        <taxon>Eurotatoria</taxon>
        <taxon>Bdelloidea</taxon>
        <taxon>Philodinida</taxon>
        <taxon>Philodinidae</taxon>
        <taxon>Rotaria</taxon>
    </lineage>
</organism>
<dbReference type="InterPro" id="IPR029035">
    <property type="entry name" value="DHS-like_NAD/FAD-binding_dom"/>
</dbReference>
<dbReference type="GO" id="GO:0070403">
    <property type="term" value="F:NAD+ binding"/>
    <property type="evidence" value="ECO:0007669"/>
    <property type="project" value="InterPro"/>
</dbReference>
<evidence type="ECO:0000313" key="6">
    <source>
        <dbReference type="EMBL" id="CAF0825678.1"/>
    </source>
</evidence>
<dbReference type="GO" id="GO:0051321">
    <property type="term" value="P:meiotic cell cycle"/>
    <property type="evidence" value="ECO:0007669"/>
    <property type="project" value="InterPro"/>
</dbReference>
<dbReference type="InterPro" id="IPR026591">
    <property type="entry name" value="Sirtuin_cat_small_dom_sf"/>
</dbReference>
<keyword evidence="1" id="KW-0808">Transferase</keyword>
<accession>A0A813UCB2</accession>
<name>A0A813UCB2_9BILA</name>
<dbReference type="Proteomes" id="UP000663882">
    <property type="component" value="Unassembled WGS sequence"/>
</dbReference>
<evidence type="ECO:0000256" key="2">
    <source>
        <dbReference type="ARBA" id="ARBA00023027"/>
    </source>
</evidence>
<dbReference type="InterPro" id="IPR050134">
    <property type="entry name" value="NAD-dep_sirtuin_deacylases"/>
</dbReference>
<dbReference type="Gene3D" id="3.40.50.1220">
    <property type="entry name" value="TPP-binding domain"/>
    <property type="match status" value="1"/>
</dbReference>
<dbReference type="OrthoDB" id="424302at2759"/>
<comment type="caution">
    <text evidence="6">The sequence shown here is derived from an EMBL/GenBank/DDBJ whole genome shotgun (WGS) entry which is preliminary data.</text>
</comment>
<sequence length="475" mass="53724">MTTDPDMLEKCAQIVANARHIVCFTGAGMSAESGIGTFRGGSGLWSGALGFIVLGWFGTPIGWKWTPGIAWSQYIDKFYNPIRDAQPNEGHRALARLQEIYPDMSIVTQNVDGLHQRAGSNPDRVFEVHGTVRRSRCITNGHIYDFGEEINLPRKSPTCRVEGCSSTLRPDCVLFTESLPTDQWMGAELATRQLGPGDVMIIVGTSAQVYPAAGLPESATRRGATLIDVNLERTNFSRLKNYEYLGGTAATSLPALTESKIGIQTLHKSSSSSLINDITNSNFSTLSNNPSRVDRLIAEYHYEYTRILRLHERIKEILHMQDIEATRQTLDEWLNTINNVQDRRRQEIDNAAEKCRSGEPRLPDEKDVLQLAEALRILRITTRKIRTVLWYWLYWSTNSTTHKIPLIARHQDEQLNTEFHSIIQNDQHSTYNLFYSSTNNEDESKATLECDEQRKLSLKNSISSNDNNKENECKK</sequence>
<dbReference type="Gene3D" id="3.30.1600.10">
    <property type="entry name" value="SIR2/SIRT2 'Small Domain"/>
    <property type="match status" value="1"/>
</dbReference>
<dbReference type="GO" id="GO:0017136">
    <property type="term" value="F:histone deacetylase activity, NAD-dependent"/>
    <property type="evidence" value="ECO:0007669"/>
    <property type="project" value="TreeGrafter"/>
</dbReference>
<evidence type="ECO:0000256" key="3">
    <source>
        <dbReference type="PROSITE-ProRule" id="PRU00236"/>
    </source>
</evidence>
<feature type="coiled-coil region" evidence="4">
    <location>
        <begin position="323"/>
        <end position="350"/>
    </location>
</feature>
<evidence type="ECO:0000256" key="4">
    <source>
        <dbReference type="SAM" id="Coils"/>
    </source>
</evidence>
<evidence type="ECO:0000313" key="7">
    <source>
        <dbReference type="Proteomes" id="UP000663882"/>
    </source>
</evidence>
<dbReference type="Pfam" id="PF02146">
    <property type="entry name" value="SIR2"/>
    <property type="match status" value="1"/>
</dbReference>
<dbReference type="Pfam" id="PF15189">
    <property type="entry name" value="MEIOC"/>
    <property type="match status" value="1"/>
</dbReference>
<protein>
    <recommendedName>
        <fullName evidence="5">Deacetylase sirtuin-type domain-containing protein</fullName>
    </recommendedName>
</protein>
<dbReference type="EMBL" id="CAJNOO010000143">
    <property type="protein sequence ID" value="CAF0825678.1"/>
    <property type="molecule type" value="Genomic_DNA"/>
</dbReference>
<keyword evidence="4" id="KW-0175">Coiled coil</keyword>
<reference evidence="6" key="1">
    <citation type="submission" date="2021-02" db="EMBL/GenBank/DDBJ databases">
        <authorList>
            <person name="Nowell W R."/>
        </authorList>
    </citation>
    <scope>NUCLEOTIDE SEQUENCE</scope>
</reference>
<proteinExistence type="predicted"/>
<comment type="caution">
    <text evidence="3">Lacks conserved residue(s) required for the propagation of feature annotation.</text>
</comment>
<evidence type="ECO:0000259" key="5">
    <source>
        <dbReference type="PROSITE" id="PS50305"/>
    </source>
</evidence>
<dbReference type="PROSITE" id="PS50305">
    <property type="entry name" value="SIRTUIN"/>
    <property type="match status" value="1"/>
</dbReference>
<dbReference type="InterPro" id="IPR003000">
    <property type="entry name" value="Sirtuin"/>
</dbReference>
<dbReference type="PANTHER" id="PTHR11085">
    <property type="entry name" value="NAD-DEPENDENT PROTEIN DEACYLASE SIRTUIN-5, MITOCHONDRIAL-RELATED"/>
    <property type="match status" value="1"/>
</dbReference>
<evidence type="ECO:0000256" key="1">
    <source>
        <dbReference type="ARBA" id="ARBA00022679"/>
    </source>
</evidence>
<dbReference type="InterPro" id="IPR026590">
    <property type="entry name" value="Ssirtuin_cat_dom"/>
</dbReference>
<gene>
    <name evidence="6" type="ORF">RFH988_LOCUS5169</name>
</gene>
<feature type="domain" description="Deacetylase sirtuin-type" evidence="5">
    <location>
        <begin position="1"/>
        <end position="264"/>
    </location>
</feature>
<dbReference type="SUPFAM" id="SSF52467">
    <property type="entry name" value="DHS-like NAD/FAD-binding domain"/>
    <property type="match status" value="1"/>
</dbReference>
<dbReference type="AlphaFoldDB" id="A0A813UCB2"/>
<dbReference type="InterPro" id="IPR027963">
    <property type="entry name" value="MEIOC"/>
</dbReference>